<accession>A0ABX2EQS2</accession>
<dbReference type="InterPro" id="IPR052163">
    <property type="entry name" value="DGC-Regulatory_Protein"/>
</dbReference>
<proteinExistence type="predicted"/>
<evidence type="ECO:0000259" key="1">
    <source>
        <dbReference type="PROSITE" id="PS50887"/>
    </source>
</evidence>
<dbReference type="PROSITE" id="PS50887">
    <property type="entry name" value="GGDEF"/>
    <property type="match status" value="1"/>
</dbReference>
<dbReference type="Proteomes" id="UP000737171">
    <property type="component" value="Unassembled WGS sequence"/>
</dbReference>
<dbReference type="SUPFAM" id="SSF55073">
    <property type="entry name" value="Nucleotide cyclase"/>
    <property type="match status" value="1"/>
</dbReference>
<dbReference type="PANTHER" id="PTHR46663:SF4">
    <property type="entry name" value="DIGUANYLATE CYCLASE DGCT-RELATED"/>
    <property type="match status" value="1"/>
</dbReference>
<sequence>MTPNSGFANASETGCGCTPAGAWWSATSTAARYGWPEQFTIILEGLRSATNAKTLAGKLVETLGAPTALAGKLCEITASVGVALWNAGDTDDAELLRRADVALYEAKRRGRNGYFCEEADALSTSFSALGGPSDFVRH</sequence>
<name>A0ABX2EQS2_9BURK</name>
<dbReference type="InterPro" id="IPR029787">
    <property type="entry name" value="Nucleotide_cyclase"/>
</dbReference>
<comment type="caution">
    <text evidence="2">The sequence shown here is derived from an EMBL/GenBank/DDBJ whole genome shotgun (WGS) entry which is preliminary data.</text>
</comment>
<dbReference type="InterPro" id="IPR043128">
    <property type="entry name" value="Rev_trsase/Diguanyl_cyclase"/>
</dbReference>
<reference evidence="2 3" key="1">
    <citation type="submission" date="2020-05" db="EMBL/GenBank/DDBJ databases">
        <title>Aquincola sp. isolate from soil.</title>
        <authorList>
            <person name="Han J."/>
            <person name="Kim D.-U."/>
        </authorList>
    </citation>
    <scope>NUCLEOTIDE SEQUENCE [LARGE SCALE GENOMIC DNA]</scope>
    <source>
        <strain evidence="2 3">S2</strain>
    </source>
</reference>
<dbReference type="InterPro" id="IPR000160">
    <property type="entry name" value="GGDEF_dom"/>
</dbReference>
<organism evidence="2 3">
    <name type="scientific">Pseudaquabacterium terrae</name>
    <dbReference type="NCBI Taxonomy" id="2732868"/>
    <lineage>
        <taxon>Bacteria</taxon>
        <taxon>Pseudomonadati</taxon>
        <taxon>Pseudomonadota</taxon>
        <taxon>Betaproteobacteria</taxon>
        <taxon>Burkholderiales</taxon>
        <taxon>Sphaerotilaceae</taxon>
        <taxon>Pseudaquabacterium</taxon>
    </lineage>
</organism>
<keyword evidence="3" id="KW-1185">Reference proteome</keyword>
<dbReference type="Pfam" id="PF00990">
    <property type="entry name" value="GGDEF"/>
    <property type="match status" value="1"/>
</dbReference>
<feature type="domain" description="GGDEF" evidence="1">
    <location>
        <begin position="1"/>
        <end position="119"/>
    </location>
</feature>
<dbReference type="RefSeq" id="WP_173131912.1">
    <property type="nucleotide sequence ID" value="NZ_JABRWJ010000010.1"/>
</dbReference>
<evidence type="ECO:0000313" key="3">
    <source>
        <dbReference type="Proteomes" id="UP000737171"/>
    </source>
</evidence>
<dbReference type="PANTHER" id="PTHR46663">
    <property type="entry name" value="DIGUANYLATE CYCLASE DGCT-RELATED"/>
    <property type="match status" value="1"/>
</dbReference>
<gene>
    <name evidence="2" type="ORF">HLB44_29045</name>
</gene>
<dbReference type="EMBL" id="JABRWJ010000010">
    <property type="protein sequence ID" value="NRF71057.1"/>
    <property type="molecule type" value="Genomic_DNA"/>
</dbReference>
<dbReference type="CDD" id="cd01949">
    <property type="entry name" value="GGDEF"/>
    <property type="match status" value="1"/>
</dbReference>
<dbReference type="Gene3D" id="3.30.70.270">
    <property type="match status" value="1"/>
</dbReference>
<protein>
    <submittedName>
        <fullName evidence="2">GGDEF domain-containing protein</fullName>
    </submittedName>
</protein>
<evidence type="ECO:0000313" key="2">
    <source>
        <dbReference type="EMBL" id="NRF71057.1"/>
    </source>
</evidence>
<dbReference type="NCBIfam" id="TIGR00254">
    <property type="entry name" value="GGDEF"/>
    <property type="match status" value="1"/>
</dbReference>